<name>A0A7W6RGJ6_9PROT</name>
<keyword evidence="3" id="KW-0813">Transport</keyword>
<accession>A0A7W6RGJ6</accession>
<comment type="similarity">
    <text evidence="2">Belongs to the major facilitator superfamily.</text>
</comment>
<keyword evidence="9" id="KW-1185">Reference proteome</keyword>
<reference evidence="8 9" key="1">
    <citation type="submission" date="2020-08" db="EMBL/GenBank/DDBJ databases">
        <title>Genome sequencing of Purple Non-Sulfur Bacteria from various extreme environments.</title>
        <authorList>
            <person name="Mayer M."/>
        </authorList>
    </citation>
    <scope>NUCLEOTIDE SEQUENCE [LARGE SCALE GENOMIC DNA]</scope>
    <source>
        <strain evidence="8 9">JA131</strain>
    </source>
</reference>
<dbReference type="GO" id="GO:0022857">
    <property type="term" value="F:transmembrane transporter activity"/>
    <property type="evidence" value="ECO:0007669"/>
    <property type="project" value="InterPro"/>
</dbReference>
<dbReference type="EMBL" id="JACIGK010000046">
    <property type="protein sequence ID" value="MBB4268057.1"/>
    <property type="molecule type" value="Genomic_DNA"/>
</dbReference>
<evidence type="ECO:0000313" key="9">
    <source>
        <dbReference type="Proteomes" id="UP000554286"/>
    </source>
</evidence>
<feature type="transmembrane region" description="Helical" evidence="7">
    <location>
        <begin position="370"/>
        <end position="389"/>
    </location>
</feature>
<dbReference type="AlphaFoldDB" id="A0A7W6RGJ6"/>
<feature type="transmembrane region" description="Helical" evidence="7">
    <location>
        <begin position="20"/>
        <end position="47"/>
    </location>
</feature>
<evidence type="ECO:0000256" key="6">
    <source>
        <dbReference type="ARBA" id="ARBA00023136"/>
    </source>
</evidence>
<feature type="transmembrane region" description="Helical" evidence="7">
    <location>
        <begin position="165"/>
        <end position="192"/>
    </location>
</feature>
<dbReference type="Gene3D" id="1.20.1250.20">
    <property type="entry name" value="MFS general substrate transporter like domains"/>
    <property type="match status" value="1"/>
</dbReference>
<feature type="transmembrane region" description="Helical" evidence="7">
    <location>
        <begin position="306"/>
        <end position="323"/>
    </location>
</feature>
<evidence type="ECO:0000256" key="7">
    <source>
        <dbReference type="SAM" id="Phobius"/>
    </source>
</evidence>
<dbReference type="InterPro" id="IPR004752">
    <property type="entry name" value="AmpG_permease/AT-1"/>
</dbReference>
<keyword evidence="4 7" id="KW-0812">Transmembrane</keyword>
<dbReference type="InterPro" id="IPR036259">
    <property type="entry name" value="MFS_trans_sf"/>
</dbReference>
<evidence type="ECO:0000256" key="1">
    <source>
        <dbReference type="ARBA" id="ARBA00004141"/>
    </source>
</evidence>
<comment type="subcellular location">
    <subcellularLocation>
        <location evidence="1">Membrane</location>
        <topology evidence="1">Multi-pass membrane protein</topology>
    </subcellularLocation>
</comment>
<dbReference type="RefSeq" id="WP_184048560.1">
    <property type="nucleotide sequence ID" value="NZ_JACIGK010000046.1"/>
</dbReference>
<dbReference type="InterPro" id="IPR011701">
    <property type="entry name" value="MFS"/>
</dbReference>
<dbReference type="SUPFAM" id="SSF103473">
    <property type="entry name" value="MFS general substrate transporter"/>
    <property type="match status" value="1"/>
</dbReference>
<feature type="transmembrane region" description="Helical" evidence="7">
    <location>
        <begin position="118"/>
        <end position="145"/>
    </location>
</feature>
<evidence type="ECO:0000256" key="4">
    <source>
        <dbReference type="ARBA" id="ARBA00022692"/>
    </source>
</evidence>
<evidence type="ECO:0000256" key="3">
    <source>
        <dbReference type="ARBA" id="ARBA00022448"/>
    </source>
</evidence>
<comment type="caution">
    <text evidence="8">The sequence shown here is derived from an EMBL/GenBank/DDBJ whole genome shotgun (WGS) entry which is preliminary data.</text>
</comment>
<keyword evidence="5 7" id="KW-1133">Transmembrane helix</keyword>
<feature type="transmembrane region" description="Helical" evidence="7">
    <location>
        <begin position="335"/>
        <end position="358"/>
    </location>
</feature>
<sequence>MRDPAPDAATQVPRGPLTPATWALLGGLYVSQFLALGFFFIALVAILRRGGAPLEHLGLVPLLGLVWVLKAIWAPVVDRIRFGRLGHYRGWLILCQTGLILCLLVVGRFDPLADFPVVFALSLVAAFLCATQDIAADALACRLLTPEHRGLGNGLQIGGGLLGNMIGGGVVLMLYPTIGWSGCMAVLAAGILPPLFQILAFRDPTVGTVSRARSSSAPADPQSTLWSHVRRLWMFWRRPGRGRWLALLLIYPFGLAMIYYLTTPILVDAGWSLERIGFALNVAGSLVGLAAALVAGWLIRRAGRRRVLIGGAVIQVVAVLSFLGPASGLTHPSMIVVSLILLFLIYSPMATILCTMMMDQASPTHAGTDFSVQYSVFTLVPTAAGFGAYQIAAQIGYAGTVGLAAVMALIAALCAPGLYAVVSAKSISANTTMPVSIVTEERRTA</sequence>
<protein>
    <submittedName>
        <fullName evidence="8">Putative MFS family arabinose efflux permease</fullName>
    </submittedName>
</protein>
<feature type="transmembrane region" description="Helical" evidence="7">
    <location>
        <begin position="88"/>
        <end position="106"/>
    </location>
</feature>
<proteinExistence type="inferred from homology"/>
<keyword evidence="6 7" id="KW-0472">Membrane</keyword>
<feature type="transmembrane region" description="Helical" evidence="7">
    <location>
        <begin position="395"/>
        <end position="422"/>
    </location>
</feature>
<dbReference type="PANTHER" id="PTHR12778">
    <property type="entry name" value="SOLUTE CARRIER FAMILY 33 ACETYL-COA TRANSPORTER -RELATED"/>
    <property type="match status" value="1"/>
</dbReference>
<dbReference type="PANTHER" id="PTHR12778:SF10">
    <property type="entry name" value="MAJOR FACILITATOR SUPERFAMILY DOMAIN-CONTAINING PROTEIN 3"/>
    <property type="match status" value="1"/>
</dbReference>
<evidence type="ECO:0000313" key="8">
    <source>
        <dbReference type="EMBL" id="MBB4268057.1"/>
    </source>
</evidence>
<dbReference type="Pfam" id="PF07690">
    <property type="entry name" value="MFS_1"/>
    <property type="match status" value="1"/>
</dbReference>
<dbReference type="Proteomes" id="UP000554286">
    <property type="component" value="Unassembled WGS sequence"/>
</dbReference>
<feature type="transmembrane region" description="Helical" evidence="7">
    <location>
        <begin position="59"/>
        <end position="76"/>
    </location>
</feature>
<gene>
    <name evidence="8" type="ORF">GGD89_003711</name>
</gene>
<feature type="transmembrane region" description="Helical" evidence="7">
    <location>
        <begin position="244"/>
        <end position="266"/>
    </location>
</feature>
<evidence type="ECO:0000256" key="2">
    <source>
        <dbReference type="ARBA" id="ARBA00008335"/>
    </source>
</evidence>
<organism evidence="8 9">
    <name type="scientific">Roseospira visakhapatnamensis</name>
    <dbReference type="NCBI Taxonomy" id="390880"/>
    <lineage>
        <taxon>Bacteria</taxon>
        <taxon>Pseudomonadati</taxon>
        <taxon>Pseudomonadota</taxon>
        <taxon>Alphaproteobacteria</taxon>
        <taxon>Rhodospirillales</taxon>
        <taxon>Rhodospirillaceae</taxon>
        <taxon>Roseospira</taxon>
    </lineage>
</organism>
<evidence type="ECO:0000256" key="5">
    <source>
        <dbReference type="ARBA" id="ARBA00022989"/>
    </source>
</evidence>
<dbReference type="GO" id="GO:0016020">
    <property type="term" value="C:membrane"/>
    <property type="evidence" value="ECO:0007669"/>
    <property type="project" value="UniProtKB-SubCell"/>
</dbReference>
<feature type="transmembrane region" description="Helical" evidence="7">
    <location>
        <begin position="278"/>
        <end position="299"/>
    </location>
</feature>